<evidence type="ECO:0000313" key="4">
    <source>
        <dbReference type="EMBL" id="VHO06814.1"/>
    </source>
</evidence>
<organism evidence="4">
    <name type="scientific">Rheinheimera sp. BAL341</name>
    <dbReference type="NCBI Taxonomy" id="1708203"/>
    <lineage>
        <taxon>Bacteria</taxon>
        <taxon>Pseudomonadati</taxon>
        <taxon>Pseudomonadota</taxon>
        <taxon>Gammaproteobacteria</taxon>
        <taxon>Chromatiales</taxon>
        <taxon>Chromatiaceae</taxon>
        <taxon>Rheinheimera</taxon>
    </lineage>
</organism>
<keyword evidence="1" id="KW-0676">Redox-active center</keyword>
<dbReference type="PANTHER" id="PTHR42852">
    <property type="entry name" value="THIOL:DISULFIDE INTERCHANGE PROTEIN DSBE"/>
    <property type="match status" value="1"/>
</dbReference>
<feature type="transmembrane region" description="Helical" evidence="2">
    <location>
        <begin position="108"/>
        <end position="126"/>
    </location>
</feature>
<dbReference type="InterPro" id="IPR050553">
    <property type="entry name" value="Thioredoxin_ResA/DsbE_sf"/>
</dbReference>
<dbReference type="GO" id="GO:0016209">
    <property type="term" value="F:antioxidant activity"/>
    <property type="evidence" value="ECO:0007669"/>
    <property type="project" value="InterPro"/>
</dbReference>
<evidence type="ECO:0000256" key="2">
    <source>
        <dbReference type="SAM" id="Phobius"/>
    </source>
</evidence>
<keyword evidence="2" id="KW-1133">Transmembrane helix</keyword>
<reference evidence="4" key="1">
    <citation type="submission" date="2019-04" db="EMBL/GenBank/DDBJ databases">
        <authorList>
            <person name="Brambilla D."/>
        </authorList>
    </citation>
    <scope>NUCLEOTIDE SEQUENCE</scope>
    <source>
        <strain evidence="4">BAL1</strain>
    </source>
</reference>
<keyword evidence="2" id="KW-0812">Transmembrane</keyword>
<dbReference type="EMBL" id="CAAJGR010000039">
    <property type="protein sequence ID" value="VHO06814.1"/>
    <property type="molecule type" value="Genomic_DNA"/>
</dbReference>
<dbReference type="InterPro" id="IPR017937">
    <property type="entry name" value="Thioredoxin_CS"/>
</dbReference>
<accession>A0A486XYQ3</accession>
<protein>
    <submittedName>
        <fullName evidence="4">Thioredoxin</fullName>
    </submittedName>
</protein>
<proteinExistence type="predicted"/>
<dbReference type="PANTHER" id="PTHR42852:SF18">
    <property type="entry name" value="CHROMOSOME UNDETERMINED SCAFFOLD_47, WHOLE GENOME SHOTGUN SEQUENCE"/>
    <property type="match status" value="1"/>
</dbReference>
<keyword evidence="2" id="KW-0472">Membrane</keyword>
<dbReference type="Pfam" id="PF00578">
    <property type="entry name" value="AhpC-TSA"/>
    <property type="match status" value="1"/>
</dbReference>
<feature type="transmembrane region" description="Helical" evidence="2">
    <location>
        <begin position="44"/>
        <end position="64"/>
    </location>
</feature>
<evidence type="ECO:0000259" key="3">
    <source>
        <dbReference type="PROSITE" id="PS51352"/>
    </source>
</evidence>
<feature type="transmembrane region" description="Helical" evidence="2">
    <location>
        <begin position="76"/>
        <end position="96"/>
    </location>
</feature>
<name>A0A486XYQ3_9GAMM</name>
<feature type="transmembrane region" description="Helical" evidence="2">
    <location>
        <begin position="6"/>
        <end position="32"/>
    </location>
</feature>
<dbReference type="InterPro" id="IPR000866">
    <property type="entry name" value="AhpC/TSA"/>
</dbReference>
<dbReference type="PROSITE" id="PS51352">
    <property type="entry name" value="THIOREDOXIN_2"/>
    <property type="match status" value="1"/>
</dbReference>
<gene>
    <name evidence="4" type="ORF">BAL341_3787</name>
</gene>
<dbReference type="PROSITE" id="PS00194">
    <property type="entry name" value="THIOREDOXIN_1"/>
    <property type="match status" value="1"/>
</dbReference>
<evidence type="ECO:0000256" key="1">
    <source>
        <dbReference type="ARBA" id="ARBA00023284"/>
    </source>
</evidence>
<dbReference type="AlphaFoldDB" id="A0A486XYQ3"/>
<sequence length="275" mass="29754">MLSISIGPISLPSVVLLLLASVIAALLLAKLLTKSVPGSVTDPLLLVLFGALLFGRLVFVVRFADSYDSLWQMLDFRDRGIDAGATVLAALVLLVVQIKRHPQFKQAMLAGALLCSGGFALGSFWLHTQQQQQVLADITLETLSGYQVALPQLAQGKPVVLNLWATWCPPCHREMPALLKAEQQNPELRFMLVNLQENRATVQQYLRQHQLSFSHVLLDPRGDVASSYGAQGVPATLFFAADGKLAAAHFGELSHAVLQQGIDKATAAEKAQPAD</sequence>
<dbReference type="SUPFAM" id="SSF52833">
    <property type="entry name" value="Thioredoxin-like"/>
    <property type="match status" value="1"/>
</dbReference>
<dbReference type="InterPro" id="IPR036249">
    <property type="entry name" value="Thioredoxin-like_sf"/>
</dbReference>
<dbReference type="CDD" id="cd02966">
    <property type="entry name" value="TlpA_like_family"/>
    <property type="match status" value="1"/>
</dbReference>
<dbReference type="InterPro" id="IPR013766">
    <property type="entry name" value="Thioredoxin_domain"/>
</dbReference>
<dbReference type="GO" id="GO:0015036">
    <property type="term" value="F:disulfide oxidoreductase activity"/>
    <property type="evidence" value="ECO:0007669"/>
    <property type="project" value="UniProtKB-ARBA"/>
</dbReference>
<dbReference type="Gene3D" id="3.40.30.10">
    <property type="entry name" value="Glutaredoxin"/>
    <property type="match status" value="1"/>
</dbReference>
<feature type="domain" description="Thioredoxin" evidence="3">
    <location>
        <begin position="129"/>
        <end position="267"/>
    </location>
</feature>